<organism evidence="1 2">
    <name type="scientific">Lactococcus lactis subsp. cremoris</name>
    <name type="common">Streptococcus cremoris</name>
    <dbReference type="NCBI Taxonomy" id="1359"/>
    <lineage>
        <taxon>Bacteria</taxon>
        <taxon>Bacillati</taxon>
        <taxon>Bacillota</taxon>
        <taxon>Bacilli</taxon>
        <taxon>Lactobacillales</taxon>
        <taxon>Streptococcaceae</taxon>
        <taxon>Lactococcus</taxon>
    </lineage>
</organism>
<dbReference type="Proteomes" id="UP000595253">
    <property type="component" value="Chromosome"/>
</dbReference>
<gene>
    <name evidence="1" type="ORF">LLC_12710</name>
</gene>
<dbReference type="AlphaFoldDB" id="A0AAD1JYF9"/>
<evidence type="ECO:0000313" key="1">
    <source>
        <dbReference type="EMBL" id="BCO06031.1"/>
    </source>
</evidence>
<dbReference type="RefSeq" id="WP_021211494.1">
    <property type="nucleotide sequence ID" value="NZ_AP018499.1"/>
</dbReference>
<accession>A0AAD1JYF9</accession>
<name>A0AAD1JYF9_LACLC</name>
<evidence type="ECO:0000313" key="2">
    <source>
        <dbReference type="Proteomes" id="UP000595253"/>
    </source>
</evidence>
<protein>
    <submittedName>
        <fullName evidence="1">Uncharacterized protein</fullName>
    </submittedName>
</protein>
<reference evidence="1 2" key="1">
    <citation type="submission" date="2020-12" db="EMBL/GenBank/DDBJ databases">
        <title>Complete genome sequence of lactococcus lactis subsp. cremoris strain EPSC and strain G3-2.</title>
        <authorList>
            <person name="Kita K."/>
            <person name="Ishikawa S."/>
        </authorList>
    </citation>
    <scope>NUCLEOTIDE SEQUENCE [LARGE SCALE GENOMIC DNA]</scope>
    <source>
        <strain evidence="1 2">EPSC</strain>
    </source>
</reference>
<dbReference type="EMBL" id="AP024222">
    <property type="protein sequence ID" value="BCO06031.1"/>
    <property type="molecule type" value="Genomic_DNA"/>
</dbReference>
<sequence>MYEFGEQYEYNDFYHLGVYSSVDQIKYAIERYRNLKGFKSLSEECFEFHEIEIDKDSEWLEGYFKQNWNEY</sequence>
<proteinExistence type="predicted"/>